<dbReference type="SUPFAM" id="SSF50978">
    <property type="entry name" value="WD40 repeat-like"/>
    <property type="match status" value="2"/>
</dbReference>
<dbReference type="GO" id="GO:0051015">
    <property type="term" value="F:actin filament binding"/>
    <property type="evidence" value="ECO:0007669"/>
    <property type="project" value="TreeGrafter"/>
</dbReference>
<evidence type="ECO:0000313" key="5">
    <source>
        <dbReference type="Proteomes" id="UP000323011"/>
    </source>
</evidence>
<dbReference type="InterPro" id="IPR036322">
    <property type="entry name" value="WD40_repeat_dom_sf"/>
</dbReference>
<dbReference type="PANTHER" id="PTHR19856:SF0">
    <property type="entry name" value="WD REPEAT-CONTAINING PROTEIN 1"/>
    <property type="match status" value="1"/>
</dbReference>
<evidence type="ECO:0000256" key="1">
    <source>
        <dbReference type="ARBA" id="ARBA00022574"/>
    </source>
</evidence>
<dbReference type="InterPro" id="IPR015943">
    <property type="entry name" value="WD40/YVTN_repeat-like_dom_sf"/>
</dbReference>
<reference evidence="4 5" key="1">
    <citation type="submission" date="2019-07" db="EMBL/GenBank/DDBJ databases">
        <title>Genomes of Cafeteria roenbergensis.</title>
        <authorList>
            <person name="Fischer M.G."/>
            <person name="Hackl T."/>
            <person name="Roman M."/>
        </authorList>
    </citation>
    <scope>NUCLEOTIDE SEQUENCE [LARGE SCALE GENOMIC DNA]</scope>
    <source>
        <strain evidence="4 5">BVI</strain>
    </source>
</reference>
<gene>
    <name evidence="4" type="ORF">FNF29_06420</name>
</gene>
<dbReference type="SMART" id="SM00320">
    <property type="entry name" value="WD40"/>
    <property type="match status" value="10"/>
</dbReference>
<evidence type="ECO:0000256" key="2">
    <source>
        <dbReference type="ARBA" id="ARBA00022737"/>
    </source>
</evidence>
<dbReference type="InterPro" id="IPR001680">
    <property type="entry name" value="WD40_rpt"/>
</dbReference>
<dbReference type="PANTHER" id="PTHR19856">
    <property type="entry name" value="WD-REPEATCONTAINING PROTEIN WDR1"/>
    <property type="match status" value="1"/>
</dbReference>
<dbReference type="Proteomes" id="UP000323011">
    <property type="component" value="Unassembled WGS sequence"/>
</dbReference>
<feature type="repeat" description="WD" evidence="3">
    <location>
        <begin position="240"/>
        <end position="281"/>
    </location>
</feature>
<name>A0A5A8C7L4_CAFRO</name>
<feature type="repeat" description="WD" evidence="3">
    <location>
        <begin position="67"/>
        <end position="108"/>
    </location>
</feature>
<dbReference type="PROSITE" id="PS50294">
    <property type="entry name" value="WD_REPEATS_REGION"/>
    <property type="match status" value="4"/>
</dbReference>
<dbReference type="OMA" id="FYQGPPF"/>
<dbReference type="AlphaFoldDB" id="A0A5A8C7L4"/>
<feature type="repeat" description="WD" evidence="3">
    <location>
        <begin position="544"/>
        <end position="585"/>
    </location>
</feature>
<dbReference type="PROSITE" id="PS50082">
    <property type="entry name" value="WD_REPEATS_2"/>
    <property type="match status" value="4"/>
</dbReference>
<organism evidence="4 5">
    <name type="scientific">Cafeteria roenbergensis</name>
    <name type="common">Marine flagellate</name>
    <dbReference type="NCBI Taxonomy" id="33653"/>
    <lineage>
        <taxon>Eukaryota</taxon>
        <taxon>Sar</taxon>
        <taxon>Stramenopiles</taxon>
        <taxon>Bigyra</taxon>
        <taxon>Opalozoa</taxon>
        <taxon>Bicosoecida</taxon>
        <taxon>Cafeteriaceae</taxon>
        <taxon>Cafeteria</taxon>
    </lineage>
</organism>
<dbReference type="InterPro" id="IPR011047">
    <property type="entry name" value="Quinoprotein_ADH-like_sf"/>
</dbReference>
<protein>
    <submittedName>
        <fullName evidence="4">Uncharacterized protein</fullName>
    </submittedName>
</protein>
<keyword evidence="5" id="KW-1185">Reference proteome</keyword>
<dbReference type="Pfam" id="PF00400">
    <property type="entry name" value="WD40"/>
    <property type="match status" value="4"/>
</dbReference>
<dbReference type="GO" id="GO:0030042">
    <property type="term" value="P:actin filament depolymerization"/>
    <property type="evidence" value="ECO:0007669"/>
    <property type="project" value="TreeGrafter"/>
</dbReference>
<feature type="repeat" description="WD" evidence="3">
    <location>
        <begin position="197"/>
        <end position="238"/>
    </location>
</feature>
<evidence type="ECO:0000313" key="4">
    <source>
        <dbReference type="EMBL" id="KAA0148795.1"/>
    </source>
</evidence>
<sequence>MAAAAAATSAQPCESAVSSGFLLPSPTPTRGKAMRVHSSPDGKLIAYGAGQVVVVRSVEDFSVGFVYEEHLANVLCASFSPDGEFIASGDVKGEVRVWAVNDLAHTARKVLMGLPGGVEDIAWDSSGSLLAMTGQGTDKARICTVDSGTDMGTMKPMSKTGLAVAASAGAPSGFAFAGEDKQVLVYTEKPAKLAAACTEHTGFVNAVAFSPDGKFLVTASADKAVMVRDAATGAVLFKAAAAHKGSVYNAVFSPDGASLATSSADKTVKVWTVGADGALTQANVVTLGKAIPDMQNGLVWPTADTIISVSLSGAINVIDPTAADPKAVVTGPAGAVTSLAAAGASFVTGDAAGDASLWSRGEGREGFVAVRATGAAHGKRVSCVAASADRFVTGAYDDTLRFGSVAGPEFSGSATVGALPRAVTLVPACPEVAVVATSKFVKSFSTASGAELGVIPAPWEGRAVAASPTEAVVFVGGEDGSVHRVSVSSAGAIETSSTAADKMRAAVASLAVSPDGKHLAVGDAAREVQVLDAASLEPIVKSKWTAHTSRVVALAFSPSGDVLASSGVDRHVFFWSVTENHPIKRCNVAIAAPATGLVWEADGSAVWVSASNGVVTRVDAAV</sequence>
<evidence type="ECO:0000256" key="3">
    <source>
        <dbReference type="PROSITE-ProRule" id="PRU00221"/>
    </source>
</evidence>
<comment type="caution">
    <text evidence="4">The sequence shown here is derived from an EMBL/GenBank/DDBJ whole genome shotgun (WGS) entry which is preliminary data.</text>
</comment>
<dbReference type="GO" id="GO:0030864">
    <property type="term" value="C:cortical actin cytoskeleton"/>
    <property type="evidence" value="ECO:0007669"/>
    <property type="project" value="TreeGrafter"/>
</dbReference>
<accession>A0A5A8C7L4</accession>
<keyword evidence="2" id="KW-0677">Repeat</keyword>
<keyword evidence="1 3" id="KW-0853">WD repeat</keyword>
<dbReference type="SUPFAM" id="SSF50998">
    <property type="entry name" value="Quinoprotein alcohol dehydrogenase-like"/>
    <property type="match status" value="1"/>
</dbReference>
<proteinExistence type="predicted"/>
<dbReference type="Gene3D" id="2.130.10.10">
    <property type="entry name" value="YVTN repeat-like/Quinoprotein amine dehydrogenase"/>
    <property type="match status" value="2"/>
</dbReference>
<dbReference type="EMBL" id="VLTN01000049">
    <property type="protein sequence ID" value="KAA0148795.1"/>
    <property type="molecule type" value="Genomic_DNA"/>
</dbReference>